<comment type="caution">
    <text evidence="1">The sequence shown here is derived from an EMBL/GenBank/DDBJ whole genome shotgun (WGS) entry which is preliminary data.</text>
</comment>
<gene>
    <name evidence="1" type="ORF">RhiirA4_490563</name>
</gene>
<dbReference type="VEuPathDB" id="FungiDB:RhiirFUN_003894"/>
<dbReference type="AlphaFoldDB" id="A0A2I1HVR4"/>
<dbReference type="Proteomes" id="UP000234323">
    <property type="component" value="Unassembled WGS sequence"/>
</dbReference>
<dbReference type="VEuPathDB" id="FungiDB:RhiirA1_475924"/>
<dbReference type="VEuPathDB" id="FungiDB:FUN_014423"/>
<proteinExistence type="predicted"/>
<reference evidence="1 2" key="1">
    <citation type="submission" date="2015-10" db="EMBL/GenBank/DDBJ databases">
        <title>Genome analyses suggest a sexual origin of heterokaryosis in a supposedly ancient asexual fungus.</title>
        <authorList>
            <person name="Ropars J."/>
            <person name="Sedzielewska K."/>
            <person name="Noel J."/>
            <person name="Charron P."/>
            <person name="Farinelli L."/>
            <person name="Marton T."/>
            <person name="Kruger M."/>
            <person name="Pelin A."/>
            <person name="Brachmann A."/>
            <person name="Corradi N."/>
        </authorList>
    </citation>
    <scope>NUCLEOTIDE SEQUENCE [LARGE SCALE GENOMIC DNA]</scope>
    <source>
        <strain evidence="1 2">A4</strain>
    </source>
</reference>
<feature type="non-terminal residue" evidence="1">
    <location>
        <position position="189"/>
    </location>
</feature>
<accession>A0A2I1HVR4</accession>
<organism evidence="1 2">
    <name type="scientific">Rhizophagus irregularis</name>
    <dbReference type="NCBI Taxonomy" id="588596"/>
    <lineage>
        <taxon>Eukaryota</taxon>
        <taxon>Fungi</taxon>
        <taxon>Fungi incertae sedis</taxon>
        <taxon>Mucoromycota</taxon>
        <taxon>Glomeromycotina</taxon>
        <taxon>Glomeromycetes</taxon>
        <taxon>Glomerales</taxon>
        <taxon>Glomeraceae</taxon>
        <taxon>Rhizophagus</taxon>
    </lineage>
</organism>
<keyword evidence="2" id="KW-1185">Reference proteome</keyword>
<evidence type="ECO:0000313" key="1">
    <source>
        <dbReference type="EMBL" id="PKY62980.1"/>
    </source>
</evidence>
<dbReference type="EMBL" id="LLXI01008604">
    <property type="protein sequence ID" value="PKY62980.1"/>
    <property type="molecule type" value="Genomic_DNA"/>
</dbReference>
<protein>
    <submittedName>
        <fullName evidence="1">Uncharacterized protein</fullName>
    </submittedName>
</protein>
<sequence>MFALSENLYQIPSHLILNDNQKKELRSLTANAFVHLEWNNKSQEDAYQFLKIHNLLLEDLKQDSRWKTRYSDKKKGLYILQCSCGSDMKLKSSLTRKNRQMYAFVGCLAFAKIKKDKDNNYVALDGYLEHLDACINSKPQQPPPLHINETVKIIAINMLKAQVHPAAILEDNMKFIELNLGGNVLIDNE</sequence>
<evidence type="ECO:0000313" key="2">
    <source>
        <dbReference type="Proteomes" id="UP000234323"/>
    </source>
</evidence>
<name>A0A2I1HVR4_9GLOM</name>